<dbReference type="PANTHER" id="PTHR10363">
    <property type="entry name" value="BLEOMYCIN HYDROLASE"/>
    <property type="match status" value="1"/>
</dbReference>
<organism evidence="6 7">
    <name type="scientific">Tetragenococcus muriaticus 3MR10-3</name>
    <dbReference type="NCBI Taxonomy" id="1302648"/>
    <lineage>
        <taxon>Bacteria</taxon>
        <taxon>Bacillati</taxon>
        <taxon>Bacillota</taxon>
        <taxon>Bacilli</taxon>
        <taxon>Lactobacillales</taxon>
        <taxon>Enterococcaceae</taxon>
        <taxon>Tetragenococcus</taxon>
    </lineage>
</organism>
<keyword evidence="1 4" id="KW-0645">Protease</keyword>
<dbReference type="GO" id="GO:0005737">
    <property type="term" value="C:cytoplasm"/>
    <property type="evidence" value="ECO:0007669"/>
    <property type="project" value="TreeGrafter"/>
</dbReference>
<dbReference type="GO" id="GO:0043418">
    <property type="term" value="P:homocysteine catabolic process"/>
    <property type="evidence" value="ECO:0007669"/>
    <property type="project" value="TreeGrafter"/>
</dbReference>
<dbReference type="InterPro" id="IPR025660">
    <property type="entry name" value="Pept_his_AS"/>
</dbReference>
<dbReference type="Gene3D" id="3.90.70.10">
    <property type="entry name" value="Cysteine proteinases"/>
    <property type="match status" value="1"/>
</dbReference>
<feature type="active site" evidence="5">
    <location>
        <position position="383"/>
    </location>
</feature>
<feature type="active site" evidence="5">
    <location>
        <position position="362"/>
    </location>
</feature>
<name>A0A091CBT1_9ENTE</name>
<dbReference type="PROSITE" id="PS00639">
    <property type="entry name" value="THIOL_PROTEASE_HIS"/>
    <property type="match status" value="1"/>
</dbReference>
<evidence type="ECO:0000313" key="6">
    <source>
        <dbReference type="EMBL" id="KFN89123.1"/>
    </source>
</evidence>
<dbReference type="PIRSF" id="PIRSF005700">
    <property type="entry name" value="PepC"/>
    <property type="match status" value="1"/>
</dbReference>
<dbReference type="InterPro" id="IPR004134">
    <property type="entry name" value="Peptidase_C1B"/>
</dbReference>
<sequence>MSKDLSFADLANFADDLKQVPASHVIARAVQENGVNATSKSLDARAALNRVFSVEVETGDVTHQKQSGRCWLFATLNTLRHDFAKKYNLKDFQFSQNYLSFYDRLEKANKMLEWAIQLIDQPEDDREFLAMLEWGDNDGGQWANGPALINKYGLVPKSAMPETYNSDKTAEISSMINLKLHKAVAHMKKMVVTPTHEEDLRAYKVDCLREIYRMLVYAFGTPPASFDFEYRDKDNNYYNIRNLTPTTFFKDYVAVDFDQYTVLADAPDHEYGKKYGLPSQDYIFSGKKIELANVGITAMKKAVIASLKDGQTVWFGCDVVKDMDRKEGILDPNYFKKSELFDTDLHLNKAERLATRDGEVSHAMTMTGVDLIDDQPTKWKVENSWGEKLGDKGYFIMSDAWFDDYVYEVVVQNKYLQAEDKHVAAKEKEDLAPWDSLR</sequence>
<dbReference type="InterPro" id="IPR038765">
    <property type="entry name" value="Papain-like_cys_pep_sf"/>
</dbReference>
<evidence type="ECO:0000256" key="4">
    <source>
        <dbReference type="PIRNR" id="PIRNR005700"/>
    </source>
</evidence>
<dbReference type="RefSeq" id="WP_028790034.1">
    <property type="nucleotide sequence ID" value="NZ_JPVT01000244.1"/>
</dbReference>
<dbReference type="SUPFAM" id="SSF54001">
    <property type="entry name" value="Cysteine proteinases"/>
    <property type="match status" value="1"/>
</dbReference>
<dbReference type="Pfam" id="PF03051">
    <property type="entry name" value="Peptidase_C1_2"/>
    <property type="match status" value="1"/>
</dbReference>
<dbReference type="CDD" id="cd00585">
    <property type="entry name" value="Peptidase_C1B"/>
    <property type="match status" value="1"/>
</dbReference>
<dbReference type="GO" id="GO:0006508">
    <property type="term" value="P:proteolysis"/>
    <property type="evidence" value="ECO:0007669"/>
    <property type="project" value="UniProtKB-KW"/>
</dbReference>
<keyword evidence="4 6" id="KW-0031">Aminopeptidase</keyword>
<protein>
    <recommendedName>
        <fullName evidence="4">Aminopeptidase</fullName>
    </recommendedName>
</protein>
<keyword evidence="7" id="KW-1185">Reference proteome</keyword>
<dbReference type="GO" id="GO:0009636">
    <property type="term" value="P:response to toxic substance"/>
    <property type="evidence" value="ECO:0007669"/>
    <property type="project" value="TreeGrafter"/>
</dbReference>
<keyword evidence="2 4" id="KW-0378">Hydrolase</keyword>
<feature type="active site" evidence="5">
    <location>
        <position position="70"/>
    </location>
</feature>
<proteinExistence type="inferred from homology"/>
<dbReference type="PANTHER" id="PTHR10363:SF2">
    <property type="entry name" value="BLEOMYCIN HYDROLASE"/>
    <property type="match status" value="1"/>
</dbReference>
<accession>A0A091CBT1</accession>
<evidence type="ECO:0000256" key="3">
    <source>
        <dbReference type="ARBA" id="ARBA00022807"/>
    </source>
</evidence>
<dbReference type="EMBL" id="JPVT01000244">
    <property type="protein sequence ID" value="KFN89123.1"/>
    <property type="molecule type" value="Genomic_DNA"/>
</dbReference>
<dbReference type="Proteomes" id="UP000029381">
    <property type="component" value="Unassembled WGS sequence"/>
</dbReference>
<comment type="caution">
    <text evidence="6">The sequence shown here is derived from an EMBL/GenBank/DDBJ whole genome shotgun (WGS) entry which is preliminary data.</text>
</comment>
<dbReference type="GO" id="GO:0070005">
    <property type="term" value="F:cysteine-type aminopeptidase activity"/>
    <property type="evidence" value="ECO:0007669"/>
    <property type="project" value="InterPro"/>
</dbReference>
<evidence type="ECO:0000256" key="2">
    <source>
        <dbReference type="ARBA" id="ARBA00022801"/>
    </source>
</evidence>
<evidence type="ECO:0000256" key="5">
    <source>
        <dbReference type="PIRSR" id="PIRSR005700-1"/>
    </source>
</evidence>
<evidence type="ECO:0000256" key="1">
    <source>
        <dbReference type="ARBA" id="ARBA00022670"/>
    </source>
</evidence>
<gene>
    <name evidence="6" type="ORF">TMU3MR103_2173</name>
</gene>
<comment type="similarity">
    <text evidence="4">Belongs to the peptidase C1 family.</text>
</comment>
<dbReference type="InterPro" id="IPR000169">
    <property type="entry name" value="Pept_cys_AS"/>
</dbReference>
<dbReference type="PATRIC" id="fig|1302648.3.peg.2126"/>
<keyword evidence="3 4" id="KW-0788">Thiol protease</keyword>
<evidence type="ECO:0000313" key="7">
    <source>
        <dbReference type="Proteomes" id="UP000029381"/>
    </source>
</evidence>
<dbReference type="AlphaFoldDB" id="A0A091CBT1"/>
<dbReference type="PROSITE" id="PS00139">
    <property type="entry name" value="THIOL_PROTEASE_CYS"/>
    <property type="match status" value="1"/>
</dbReference>
<reference evidence="6 7" key="1">
    <citation type="submission" date="2014-08" db="EMBL/GenBank/DDBJ databases">
        <title>Genome sequence of Tetragenococcus muriaticus.</title>
        <authorList>
            <person name="Chuea-nongthon C."/>
            <person name="Rodtong S."/>
            <person name="Yongsawatdigul J."/>
            <person name="Steele J.L."/>
            <person name="Liu X.-y."/>
            <person name="Speers J."/>
            <person name="Glasner J.D."/>
            <person name="Neeno-Eckwall E.C."/>
        </authorList>
    </citation>
    <scope>NUCLEOTIDE SEQUENCE [LARGE SCALE GENOMIC DNA]</scope>
    <source>
        <strain evidence="6 7">3MR10-3</strain>
    </source>
</reference>